<dbReference type="InterPro" id="IPR041588">
    <property type="entry name" value="Integrase_H2C2"/>
</dbReference>
<dbReference type="InterPro" id="IPR001584">
    <property type="entry name" value="Integrase_cat-core"/>
</dbReference>
<dbReference type="GO" id="GO:0015074">
    <property type="term" value="P:DNA integration"/>
    <property type="evidence" value="ECO:0007669"/>
    <property type="project" value="InterPro"/>
</dbReference>
<accession>A0A8J5K368</accession>
<dbReference type="EMBL" id="JAHLQT010022185">
    <property type="protein sequence ID" value="KAG7166683.1"/>
    <property type="molecule type" value="Genomic_DNA"/>
</dbReference>
<dbReference type="InterPro" id="IPR012337">
    <property type="entry name" value="RNaseH-like_sf"/>
</dbReference>
<dbReference type="PANTHER" id="PTHR37984">
    <property type="entry name" value="PROTEIN CBG26694"/>
    <property type="match status" value="1"/>
</dbReference>
<dbReference type="SUPFAM" id="SSF53098">
    <property type="entry name" value="Ribonuclease H-like"/>
    <property type="match status" value="1"/>
</dbReference>
<reference evidence="3" key="1">
    <citation type="journal article" date="2021" name="Sci. Adv.">
        <title>The American lobster genome reveals insights on longevity, neural, and immune adaptations.</title>
        <authorList>
            <person name="Polinski J.M."/>
            <person name="Zimin A.V."/>
            <person name="Clark K.F."/>
            <person name="Kohn A.B."/>
            <person name="Sadowski N."/>
            <person name="Timp W."/>
            <person name="Ptitsyn A."/>
            <person name="Khanna P."/>
            <person name="Romanova D.Y."/>
            <person name="Williams P."/>
            <person name="Greenwood S.J."/>
            <person name="Moroz L.L."/>
            <person name="Walt D.R."/>
            <person name="Bodnar A.G."/>
        </authorList>
    </citation>
    <scope>NUCLEOTIDE SEQUENCE</scope>
    <source>
        <strain evidence="3">GMGI-L3</strain>
    </source>
</reference>
<dbReference type="GO" id="GO:0003676">
    <property type="term" value="F:nucleic acid binding"/>
    <property type="evidence" value="ECO:0007669"/>
    <property type="project" value="InterPro"/>
</dbReference>
<evidence type="ECO:0000313" key="3">
    <source>
        <dbReference type="EMBL" id="KAG7166683.1"/>
    </source>
</evidence>
<evidence type="ECO:0000256" key="1">
    <source>
        <dbReference type="ARBA" id="ARBA00012493"/>
    </source>
</evidence>
<dbReference type="AlphaFoldDB" id="A0A8J5K368"/>
<dbReference type="InterPro" id="IPR050951">
    <property type="entry name" value="Retrovirus_Pol_polyprotein"/>
</dbReference>
<dbReference type="PROSITE" id="PS50994">
    <property type="entry name" value="INTEGRASE"/>
    <property type="match status" value="1"/>
</dbReference>
<gene>
    <name evidence="3" type="primary">pol-L3</name>
    <name evidence="3" type="ORF">Hamer_G010311</name>
</gene>
<dbReference type="Proteomes" id="UP000747542">
    <property type="component" value="Unassembled WGS sequence"/>
</dbReference>
<dbReference type="Gene3D" id="3.30.420.10">
    <property type="entry name" value="Ribonuclease H-like superfamily/Ribonuclease H"/>
    <property type="match status" value="1"/>
</dbReference>
<keyword evidence="4" id="KW-1185">Reference proteome</keyword>
<dbReference type="Gene3D" id="1.10.340.70">
    <property type="match status" value="1"/>
</dbReference>
<evidence type="ECO:0000259" key="2">
    <source>
        <dbReference type="PROSITE" id="PS50994"/>
    </source>
</evidence>
<dbReference type="PANTHER" id="PTHR37984:SF15">
    <property type="entry name" value="INTEGRASE CATALYTIC DOMAIN-CONTAINING PROTEIN"/>
    <property type="match status" value="1"/>
</dbReference>
<feature type="domain" description="Integrase catalytic" evidence="2">
    <location>
        <begin position="122"/>
        <end position="241"/>
    </location>
</feature>
<dbReference type="GO" id="GO:0003964">
    <property type="term" value="F:RNA-directed DNA polymerase activity"/>
    <property type="evidence" value="ECO:0007669"/>
    <property type="project" value="UniProtKB-EC"/>
</dbReference>
<evidence type="ECO:0000313" key="4">
    <source>
        <dbReference type="Proteomes" id="UP000747542"/>
    </source>
</evidence>
<dbReference type="InterPro" id="IPR036397">
    <property type="entry name" value="RNaseH_sf"/>
</dbReference>
<protein>
    <recommendedName>
        <fullName evidence="1">RNA-directed DNA polymerase</fullName>
        <ecNumber evidence="1">2.7.7.49</ecNumber>
    </recommendedName>
</protein>
<organism evidence="3 4">
    <name type="scientific">Homarus americanus</name>
    <name type="common">American lobster</name>
    <dbReference type="NCBI Taxonomy" id="6706"/>
    <lineage>
        <taxon>Eukaryota</taxon>
        <taxon>Metazoa</taxon>
        <taxon>Ecdysozoa</taxon>
        <taxon>Arthropoda</taxon>
        <taxon>Crustacea</taxon>
        <taxon>Multicrustacea</taxon>
        <taxon>Malacostraca</taxon>
        <taxon>Eumalacostraca</taxon>
        <taxon>Eucarida</taxon>
        <taxon>Decapoda</taxon>
        <taxon>Pleocyemata</taxon>
        <taxon>Astacidea</taxon>
        <taxon>Nephropoidea</taxon>
        <taxon>Nephropidae</taxon>
        <taxon>Homarus</taxon>
    </lineage>
</organism>
<sequence length="288" mass="31172">MKGESINVANALSCILALSAGNSNASKLLRTADTGLWLHDNPLPKGKTLPYDTSTNSLCPIIPLDMRRQLFQSLHSLSHPGICATQRLVTQCYVWPSINSGVHGTACQSSEIQRHTKSPVGTFLPPSGHFDHVHVNIVGPLPPSEGFPYLLTIVNRFTHCSEAVPITEIISQAVAKAFVFGWVARLWVPSTVTTDRGRQLKPELSHQLMTLLGSSHIRTTAIHPTSNGLLEQLHCHLKAAIMARSTPSSWTGHQPLVLPGIQSAFKTDLGCSAAELVYGSACAFQESF</sequence>
<proteinExistence type="predicted"/>
<dbReference type="EC" id="2.7.7.49" evidence="1"/>
<name>A0A8J5K368_HOMAM</name>
<dbReference type="Pfam" id="PF17921">
    <property type="entry name" value="Integrase_H2C2"/>
    <property type="match status" value="1"/>
</dbReference>
<comment type="caution">
    <text evidence="3">The sequence shown here is derived from an EMBL/GenBank/DDBJ whole genome shotgun (WGS) entry which is preliminary data.</text>
</comment>